<accession>A0A7J7K722</accession>
<proteinExistence type="predicted"/>
<dbReference type="GO" id="GO:0016274">
    <property type="term" value="F:protein-arginine N-methyltransferase activity"/>
    <property type="evidence" value="ECO:0007669"/>
    <property type="project" value="InterPro"/>
</dbReference>
<dbReference type="GO" id="GO:0042054">
    <property type="term" value="F:histone methyltransferase activity"/>
    <property type="evidence" value="ECO:0007669"/>
    <property type="project" value="TreeGrafter"/>
</dbReference>
<dbReference type="CDD" id="cd02440">
    <property type="entry name" value="AdoMet_MTases"/>
    <property type="match status" value="1"/>
</dbReference>
<dbReference type="PANTHER" id="PTHR11006">
    <property type="entry name" value="PROTEIN ARGININE N-METHYLTRANSFERASE"/>
    <property type="match status" value="1"/>
</dbReference>
<dbReference type="GO" id="GO:0005634">
    <property type="term" value="C:nucleus"/>
    <property type="evidence" value="ECO:0007669"/>
    <property type="project" value="TreeGrafter"/>
</dbReference>
<reference evidence="2" key="1">
    <citation type="submission" date="2020-06" db="EMBL/GenBank/DDBJ databases">
        <title>Draft genome of Bugula neritina, a colonial animal packing powerful symbionts and potential medicines.</title>
        <authorList>
            <person name="Rayko M."/>
        </authorList>
    </citation>
    <scope>NUCLEOTIDE SEQUENCE [LARGE SCALE GENOMIC DNA]</scope>
    <source>
        <strain evidence="2">Kwan_BN1</strain>
    </source>
</reference>
<dbReference type="Gene3D" id="2.70.160.11">
    <property type="entry name" value="Hnrnp arginine n-methyltransferase1"/>
    <property type="match status" value="1"/>
</dbReference>
<evidence type="ECO:0000313" key="3">
    <source>
        <dbReference type="Proteomes" id="UP000593567"/>
    </source>
</evidence>
<dbReference type="OrthoDB" id="5980806at2759"/>
<gene>
    <name evidence="2" type="ORF">EB796_007261</name>
</gene>
<dbReference type="AlphaFoldDB" id="A0A7J7K722"/>
<dbReference type="EMBL" id="VXIV02001074">
    <property type="protein sequence ID" value="KAF6034432.1"/>
    <property type="molecule type" value="Genomic_DNA"/>
</dbReference>
<keyword evidence="1" id="KW-0949">S-adenosyl-L-methionine</keyword>
<evidence type="ECO:0000256" key="1">
    <source>
        <dbReference type="ARBA" id="ARBA00022691"/>
    </source>
</evidence>
<dbReference type="PANTHER" id="PTHR11006:SF60">
    <property type="entry name" value="PROTEIN ARGININE N-METHYLTRANSFERASE 9"/>
    <property type="match status" value="1"/>
</dbReference>
<dbReference type="Gene3D" id="3.40.50.150">
    <property type="entry name" value="Vaccinia Virus protein VP39"/>
    <property type="match status" value="1"/>
</dbReference>
<sequence>MYVRCRNLCLFARLGYYTKSMDSFTQALHYNPHCASTIENVDNLKCRVVDRWHFRMLNDQLRNKAFYKAIRHASTLGFTNVLDIGCGSSLLSMMAFRSKFASVSACDENPIMLNISKDVISANYLHGEVNLIAKNSTDVLTHGSSKDLNEKVDVIVTETVDCGLFGERILSTLSHAWKNLLSREKPCLVIPGRAELYCTLIECEEIRKHHVYHSRRLGFVDLSGYKFVDVTAHPREVLPNPEDYDPYTTYDLRKVRGGYRSLTHALKCLKVNFNSEQDVDHLLSGHREVMELEVELSGKADAVAVWFDLYVDENNMISSNPEVDNTSCWDVAVFPVSDAYFFNANSRVSLEMISVDDHLEFNLLSTGNALSHCTVGTQAKTTLEDRLQLIYLHTEDIYRLHDSILNEELVSSIQLLQAERANQHGQFNVLDMSTNFSSTYSILQSFIMQFNSHSFACLSGADNSYWLDVRNHYTQEVYSKLCQQNNVKTASVLSDRDGCAGLELHCVFCDPITQYGTLKSTVLRDLAYISSFSVKGCRGEYYLKS</sequence>
<dbReference type="InterPro" id="IPR029063">
    <property type="entry name" value="SAM-dependent_MTases_sf"/>
</dbReference>
<dbReference type="Proteomes" id="UP000593567">
    <property type="component" value="Unassembled WGS sequence"/>
</dbReference>
<organism evidence="2 3">
    <name type="scientific">Bugula neritina</name>
    <name type="common">Brown bryozoan</name>
    <name type="synonym">Sertularia neritina</name>
    <dbReference type="NCBI Taxonomy" id="10212"/>
    <lineage>
        <taxon>Eukaryota</taxon>
        <taxon>Metazoa</taxon>
        <taxon>Spiralia</taxon>
        <taxon>Lophotrochozoa</taxon>
        <taxon>Bryozoa</taxon>
        <taxon>Gymnolaemata</taxon>
        <taxon>Cheilostomatida</taxon>
        <taxon>Flustrina</taxon>
        <taxon>Buguloidea</taxon>
        <taxon>Bugulidae</taxon>
        <taxon>Bugula</taxon>
    </lineage>
</organism>
<name>A0A7J7K722_BUGNE</name>
<evidence type="ECO:0000313" key="2">
    <source>
        <dbReference type="EMBL" id="KAF6034432.1"/>
    </source>
</evidence>
<dbReference type="Pfam" id="PF06325">
    <property type="entry name" value="PrmA"/>
    <property type="match status" value="1"/>
</dbReference>
<keyword evidence="3" id="KW-1185">Reference proteome</keyword>
<protein>
    <submittedName>
        <fullName evidence="2">PRMT9</fullName>
    </submittedName>
</protein>
<dbReference type="InterPro" id="IPR025799">
    <property type="entry name" value="Arg_MeTrfase"/>
</dbReference>
<comment type="caution">
    <text evidence="2">The sequence shown here is derived from an EMBL/GenBank/DDBJ whole genome shotgun (WGS) entry which is preliminary data.</text>
</comment>
<dbReference type="SUPFAM" id="SSF53335">
    <property type="entry name" value="S-adenosyl-L-methionine-dependent methyltransferases"/>
    <property type="match status" value="1"/>
</dbReference>